<dbReference type="PANTHER" id="PTHR43289:SF34">
    <property type="entry name" value="SERINE_THREONINE-PROTEIN KINASE YBDM-RELATED"/>
    <property type="match status" value="1"/>
</dbReference>
<dbReference type="InterPro" id="IPR011009">
    <property type="entry name" value="Kinase-like_dom_sf"/>
</dbReference>
<evidence type="ECO:0000256" key="4">
    <source>
        <dbReference type="ARBA" id="ARBA00022840"/>
    </source>
</evidence>
<dbReference type="InterPro" id="IPR008271">
    <property type="entry name" value="Ser/Thr_kinase_AS"/>
</dbReference>
<dbReference type="RefSeq" id="WP_091278163.1">
    <property type="nucleotide sequence ID" value="NZ_FAOZ01000010.1"/>
</dbReference>
<evidence type="ECO:0000313" key="9">
    <source>
        <dbReference type="Proteomes" id="UP000198802"/>
    </source>
</evidence>
<dbReference type="Gene3D" id="1.10.510.10">
    <property type="entry name" value="Transferase(Phosphotransferase) domain 1"/>
    <property type="match status" value="1"/>
</dbReference>
<sequence>MADGPVGSAAGRAAARPRWCAVIYDREQVARALPDYVLGEHLGSGTFGAVLAAQHREMDRPVAVKVLPAKTLRGNTTDEAKLLGQLDHPHVVRVHDARRTDDLCLVVMELLPGGTLTQRQIGFGPTQVCAVGLAVAAALAYIHRPGGQAQGLLHRDIKPDNILFAADGTPKVGDFGIAKLFDGSGAAASGLAGTPAYMAPEQFNGDRLSPATDLYALATVLYQALAGRAPYDGSKEWGLLRYQKRKDPPPPLDDVPTPVAMVIMRTLARSPADRYASAVEFSLALARAGAEAFGPGWLTRVGHPLHLDDAVRATAGSGVPGGSATDTAGQRTIVTHGGPRRHPEHRGPRTGQPGGIRTGQPGGIRTGQSGGIRTSQQRTRHDDHPEVLAAAHSDASELSDVGDHEAARTLDEDTLARRLRVLGPDHRDTLATAHNLAADLAALGDQRGARDLYLDTFARRRAVLGPADAGTLTTAFNLAVVLSALDEHEHARDLGEETLRLRRGTLGPDHADTLAAAFNLAVYLGRLGRYQEARTIGENVWADRCRLLGAGHPDVLRTAAALQWWIHQDQAAAPEQAVAPTP</sequence>
<dbReference type="GO" id="GO:0004674">
    <property type="term" value="F:protein serine/threonine kinase activity"/>
    <property type="evidence" value="ECO:0007669"/>
    <property type="project" value="UniProtKB-KW"/>
</dbReference>
<dbReference type="PROSITE" id="PS00108">
    <property type="entry name" value="PROTEIN_KINASE_ST"/>
    <property type="match status" value="1"/>
</dbReference>
<evidence type="ECO:0000256" key="1">
    <source>
        <dbReference type="ARBA" id="ARBA00022679"/>
    </source>
</evidence>
<evidence type="ECO:0000259" key="7">
    <source>
        <dbReference type="PROSITE" id="PS50011"/>
    </source>
</evidence>
<accession>A0A0S4QNU3</accession>
<evidence type="ECO:0000256" key="6">
    <source>
        <dbReference type="SAM" id="MobiDB-lite"/>
    </source>
</evidence>
<organism evidence="8 9">
    <name type="scientific">Parafrankia irregularis</name>
    <dbReference type="NCBI Taxonomy" id="795642"/>
    <lineage>
        <taxon>Bacteria</taxon>
        <taxon>Bacillati</taxon>
        <taxon>Actinomycetota</taxon>
        <taxon>Actinomycetes</taxon>
        <taxon>Frankiales</taxon>
        <taxon>Frankiaceae</taxon>
        <taxon>Parafrankia</taxon>
    </lineage>
</organism>
<dbReference type="PROSITE" id="PS00107">
    <property type="entry name" value="PROTEIN_KINASE_ATP"/>
    <property type="match status" value="1"/>
</dbReference>
<dbReference type="SMART" id="SM00220">
    <property type="entry name" value="S_TKc"/>
    <property type="match status" value="1"/>
</dbReference>
<dbReference type="SUPFAM" id="SSF56112">
    <property type="entry name" value="Protein kinase-like (PK-like)"/>
    <property type="match status" value="1"/>
</dbReference>
<evidence type="ECO:0000256" key="3">
    <source>
        <dbReference type="ARBA" id="ARBA00022777"/>
    </source>
</evidence>
<dbReference type="InterPro" id="IPR011990">
    <property type="entry name" value="TPR-like_helical_dom_sf"/>
</dbReference>
<dbReference type="Proteomes" id="UP000198802">
    <property type="component" value="Unassembled WGS sequence"/>
</dbReference>
<gene>
    <name evidence="8" type="ORF">Ga0074812_110148</name>
</gene>
<name>A0A0S4QNU3_9ACTN</name>
<feature type="compositionally biased region" description="Gly residues" evidence="6">
    <location>
        <begin position="352"/>
        <end position="370"/>
    </location>
</feature>
<keyword evidence="3 8" id="KW-0418">Kinase</keyword>
<keyword evidence="4 5" id="KW-0067">ATP-binding</keyword>
<dbReference type="InterPro" id="IPR000719">
    <property type="entry name" value="Prot_kinase_dom"/>
</dbReference>
<feature type="domain" description="Protein kinase" evidence="7">
    <location>
        <begin position="36"/>
        <end position="293"/>
    </location>
</feature>
<feature type="region of interest" description="Disordered" evidence="6">
    <location>
        <begin position="313"/>
        <end position="383"/>
    </location>
</feature>
<protein>
    <submittedName>
        <fullName evidence="8">Serine/threonine protein kinase</fullName>
    </submittedName>
</protein>
<dbReference type="Pfam" id="PF13424">
    <property type="entry name" value="TPR_12"/>
    <property type="match status" value="2"/>
</dbReference>
<feature type="compositionally biased region" description="Polar residues" evidence="6">
    <location>
        <begin position="324"/>
        <end position="333"/>
    </location>
</feature>
<reference evidence="9" key="1">
    <citation type="submission" date="2015-11" db="EMBL/GenBank/DDBJ databases">
        <authorList>
            <person name="Varghese N."/>
        </authorList>
    </citation>
    <scope>NUCLEOTIDE SEQUENCE [LARGE SCALE GENOMIC DNA]</scope>
    <source>
        <strain evidence="9">DSM 45899</strain>
    </source>
</reference>
<dbReference type="Pfam" id="PF00069">
    <property type="entry name" value="Pkinase"/>
    <property type="match status" value="1"/>
</dbReference>
<keyword evidence="9" id="KW-1185">Reference proteome</keyword>
<dbReference type="PANTHER" id="PTHR43289">
    <property type="entry name" value="MITOGEN-ACTIVATED PROTEIN KINASE KINASE KINASE 20-RELATED"/>
    <property type="match status" value="1"/>
</dbReference>
<dbReference type="GO" id="GO:0005524">
    <property type="term" value="F:ATP binding"/>
    <property type="evidence" value="ECO:0007669"/>
    <property type="project" value="UniProtKB-UniRule"/>
</dbReference>
<feature type="binding site" evidence="5">
    <location>
        <position position="70"/>
    </location>
    <ligand>
        <name>ATP</name>
        <dbReference type="ChEBI" id="CHEBI:30616"/>
    </ligand>
</feature>
<evidence type="ECO:0000256" key="2">
    <source>
        <dbReference type="ARBA" id="ARBA00022741"/>
    </source>
</evidence>
<dbReference type="PROSITE" id="PS50011">
    <property type="entry name" value="PROTEIN_KINASE_DOM"/>
    <property type="match status" value="1"/>
</dbReference>
<evidence type="ECO:0000256" key="5">
    <source>
        <dbReference type="PROSITE-ProRule" id="PRU10141"/>
    </source>
</evidence>
<keyword evidence="8" id="KW-0723">Serine/threonine-protein kinase</keyword>
<dbReference type="EMBL" id="FAOZ01000010">
    <property type="protein sequence ID" value="CUU57133.1"/>
    <property type="molecule type" value="Genomic_DNA"/>
</dbReference>
<dbReference type="CDD" id="cd14014">
    <property type="entry name" value="STKc_PknB_like"/>
    <property type="match status" value="1"/>
</dbReference>
<dbReference type="AlphaFoldDB" id="A0A0S4QNU3"/>
<dbReference type="Gene3D" id="1.25.40.10">
    <property type="entry name" value="Tetratricopeptide repeat domain"/>
    <property type="match status" value="1"/>
</dbReference>
<dbReference type="InterPro" id="IPR017441">
    <property type="entry name" value="Protein_kinase_ATP_BS"/>
</dbReference>
<dbReference type="SUPFAM" id="SSF48452">
    <property type="entry name" value="TPR-like"/>
    <property type="match status" value="1"/>
</dbReference>
<proteinExistence type="predicted"/>
<evidence type="ECO:0000313" key="8">
    <source>
        <dbReference type="EMBL" id="CUU57133.1"/>
    </source>
</evidence>
<keyword evidence="1" id="KW-0808">Transferase</keyword>
<keyword evidence="2 5" id="KW-0547">Nucleotide-binding</keyword>